<dbReference type="Proteomes" id="UP000277580">
    <property type="component" value="Unassembled WGS sequence"/>
</dbReference>
<keyword evidence="1" id="KW-1133">Transmembrane helix</keyword>
<keyword evidence="1" id="KW-0472">Membrane</keyword>
<evidence type="ECO:0000313" key="2">
    <source>
        <dbReference type="EMBL" id="RPB15451.1"/>
    </source>
</evidence>
<name>A0A3N4L493_9PEZI</name>
<dbReference type="PANTHER" id="PTHR37919">
    <property type="entry name" value="PROTEIN CBG05606"/>
    <property type="match status" value="1"/>
</dbReference>
<feature type="transmembrane region" description="Helical" evidence="1">
    <location>
        <begin position="137"/>
        <end position="159"/>
    </location>
</feature>
<keyword evidence="1" id="KW-0812">Transmembrane</keyword>
<organism evidence="2 3">
    <name type="scientific">Morchella conica CCBAS932</name>
    <dbReference type="NCBI Taxonomy" id="1392247"/>
    <lineage>
        <taxon>Eukaryota</taxon>
        <taxon>Fungi</taxon>
        <taxon>Dikarya</taxon>
        <taxon>Ascomycota</taxon>
        <taxon>Pezizomycotina</taxon>
        <taxon>Pezizomycetes</taxon>
        <taxon>Pezizales</taxon>
        <taxon>Morchellaceae</taxon>
        <taxon>Morchella</taxon>
    </lineage>
</organism>
<dbReference type="STRING" id="1392247.A0A3N4L493"/>
<gene>
    <name evidence="2" type="ORF">P167DRAFT_518643</name>
</gene>
<feature type="transmembrane region" description="Helical" evidence="1">
    <location>
        <begin position="98"/>
        <end position="117"/>
    </location>
</feature>
<keyword evidence="3" id="KW-1185">Reference proteome</keyword>
<dbReference type="EMBL" id="ML119113">
    <property type="protein sequence ID" value="RPB15451.1"/>
    <property type="molecule type" value="Genomic_DNA"/>
</dbReference>
<dbReference type="InParanoid" id="A0A3N4L493"/>
<dbReference type="PANTHER" id="PTHR37919:SF2">
    <property type="entry name" value="EXPERA DOMAIN-CONTAINING PROTEIN"/>
    <property type="match status" value="1"/>
</dbReference>
<evidence type="ECO:0000313" key="3">
    <source>
        <dbReference type="Proteomes" id="UP000277580"/>
    </source>
</evidence>
<dbReference type="OrthoDB" id="60858at2759"/>
<proteinExistence type="predicted"/>
<evidence type="ECO:0008006" key="4">
    <source>
        <dbReference type="Google" id="ProtNLM"/>
    </source>
</evidence>
<feature type="transmembrane region" description="Helical" evidence="1">
    <location>
        <begin position="12"/>
        <end position="31"/>
    </location>
</feature>
<protein>
    <recommendedName>
        <fullName evidence="4">EXPERA domain-containing protein</fullName>
    </recommendedName>
</protein>
<accession>A0A3N4L493</accession>
<evidence type="ECO:0000256" key="1">
    <source>
        <dbReference type="SAM" id="Phobius"/>
    </source>
</evidence>
<reference evidence="2 3" key="1">
    <citation type="journal article" date="2018" name="Nat. Ecol. Evol.">
        <title>Pezizomycetes genomes reveal the molecular basis of ectomycorrhizal truffle lifestyle.</title>
        <authorList>
            <person name="Murat C."/>
            <person name="Payen T."/>
            <person name="Noel B."/>
            <person name="Kuo A."/>
            <person name="Morin E."/>
            <person name="Chen J."/>
            <person name="Kohler A."/>
            <person name="Krizsan K."/>
            <person name="Balestrini R."/>
            <person name="Da Silva C."/>
            <person name="Montanini B."/>
            <person name="Hainaut M."/>
            <person name="Levati E."/>
            <person name="Barry K.W."/>
            <person name="Belfiori B."/>
            <person name="Cichocki N."/>
            <person name="Clum A."/>
            <person name="Dockter R.B."/>
            <person name="Fauchery L."/>
            <person name="Guy J."/>
            <person name="Iotti M."/>
            <person name="Le Tacon F."/>
            <person name="Lindquist E.A."/>
            <person name="Lipzen A."/>
            <person name="Malagnac F."/>
            <person name="Mello A."/>
            <person name="Molinier V."/>
            <person name="Miyauchi S."/>
            <person name="Poulain J."/>
            <person name="Riccioni C."/>
            <person name="Rubini A."/>
            <person name="Sitrit Y."/>
            <person name="Splivallo R."/>
            <person name="Traeger S."/>
            <person name="Wang M."/>
            <person name="Zifcakova L."/>
            <person name="Wipf D."/>
            <person name="Zambonelli A."/>
            <person name="Paolocci F."/>
            <person name="Nowrousian M."/>
            <person name="Ottonello S."/>
            <person name="Baldrian P."/>
            <person name="Spatafora J.W."/>
            <person name="Henrissat B."/>
            <person name="Nagy L.G."/>
            <person name="Aury J.M."/>
            <person name="Wincker P."/>
            <person name="Grigoriev I.V."/>
            <person name="Bonfante P."/>
            <person name="Martin F.M."/>
        </authorList>
    </citation>
    <scope>NUCLEOTIDE SEQUENCE [LARGE SCALE GENOMIC DNA]</scope>
    <source>
        <strain evidence="2 3">CCBAS932</strain>
    </source>
</reference>
<dbReference type="AlphaFoldDB" id="A0A3N4L493"/>
<sequence length="186" mass="20957">MTFSHSPPKIIPTWILISTLLVLWDCGYIFLRPRSMPGGDLHKFWKHYGLYGTVDHVYGFPAFESNDGFPGAQSFMNLIESALNFTYLALWARGNSTAVLVGLVSATMTLSKTILYLCVEYFSGWRHIGHNDFATLVLLYITPNGFWVLLPSYCIWWFAGEIHDRLKGKEAGAKSLRATANAKKSL</sequence>